<dbReference type="EMBL" id="JALNTZ010000006">
    <property type="protein sequence ID" value="KAJ3648419.1"/>
    <property type="molecule type" value="Genomic_DNA"/>
</dbReference>
<comment type="caution">
    <text evidence="1">The sequence shown here is derived from an EMBL/GenBank/DDBJ whole genome shotgun (WGS) entry which is preliminary data.</text>
</comment>
<protein>
    <submittedName>
        <fullName evidence="1">Uncharacterized protein</fullName>
    </submittedName>
</protein>
<accession>A0AA38I7E9</accession>
<evidence type="ECO:0000313" key="2">
    <source>
        <dbReference type="Proteomes" id="UP001168821"/>
    </source>
</evidence>
<name>A0AA38I7E9_9CUCU</name>
<proteinExistence type="predicted"/>
<keyword evidence="2" id="KW-1185">Reference proteome</keyword>
<organism evidence="1 2">
    <name type="scientific">Zophobas morio</name>
    <dbReference type="NCBI Taxonomy" id="2755281"/>
    <lineage>
        <taxon>Eukaryota</taxon>
        <taxon>Metazoa</taxon>
        <taxon>Ecdysozoa</taxon>
        <taxon>Arthropoda</taxon>
        <taxon>Hexapoda</taxon>
        <taxon>Insecta</taxon>
        <taxon>Pterygota</taxon>
        <taxon>Neoptera</taxon>
        <taxon>Endopterygota</taxon>
        <taxon>Coleoptera</taxon>
        <taxon>Polyphaga</taxon>
        <taxon>Cucujiformia</taxon>
        <taxon>Tenebrionidae</taxon>
        <taxon>Zophobas</taxon>
    </lineage>
</organism>
<reference evidence="1" key="1">
    <citation type="journal article" date="2023" name="G3 (Bethesda)">
        <title>Whole genome assemblies of Zophobas morio and Tenebrio molitor.</title>
        <authorList>
            <person name="Kaur S."/>
            <person name="Stinson S.A."/>
            <person name="diCenzo G.C."/>
        </authorList>
    </citation>
    <scope>NUCLEOTIDE SEQUENCE</scope>
    <source>
        <strain evidence="1">QUZm001</strain>
    </source>
</reference>
<gene>
    <name evidence="1" type="ORF">Zmor_020224</name>
</gene>
<dbReference type="AlphaFoldDB" id="A0AA38I7E9"/>
<sequence>MAMCSFFPYLFNQKCIGMRLTYQVLPQGARSSECGPAPGVLTRPSGLAGSTPYPLQSCYHCSRGERPDISRRGFSGLEGHCSDFYGFTFVALTLTRCR</sequence>
<dbReference type="Proteomes" id="UP001168821">
    <property type="component" value="Unassembled WGS sequence"/>
</dbReference>
<evidence type="ECO:0000313" key="1">
    <source>
        <dbReference type="EMBL" id="KAJ3648419.1"/>
    </source>
</evidence>